<evidence type="ECO:0000313" key="2">
    <source>
        <dbReference type="EMBL" id="MBA2893817.1"/>
    </source>
</evidence>
<gene>
    <name evidence="2" type="ORF">HNR30_005178</name>
</gene>
<accession>A0A7W0CMC2</accession>
<dbReference type="Pfam" id="PF13302">
    <property type="entry name" value="Acetyltransf_3"/>
    <property type="match status" value="1"/>
</dbReference>
<dbReference type="Proteomes" id="UP000530928">
    <property type="component" value="Unassembled WGS sequence"/>
</dbReference>
<dbReference type="InterPro" id="IPR016181">
    <property type="entry name" value="Acyl_CoA_acyltransferase"/>
</dbReference>
<dbReference type="PROSITE" id="PS51186">
    <property type="entry name" value="GNAT"/>
    <property type="match status" value="1"/>
</dbReference>
<comment type="caution">
    <text evidence="2">The sequence shown here is derived from an EMBL/GenBank/DDBJ whole genome shotgun (WGS) entry which is preliminary data.</text>
</comment>
<dbReference type="RefSeq" id="WP_181612580.1">
    <property type="nucleotide sequence ID" value="NZ_BAABAM010000005.1"/>
</dbReference>
<dbReference type="AlphaFoldDB" id="A0A7W0CMC2"/>
<feature type="domain" description="N-acetyltransferase" evidence="1">
    <location>
        <begin position="16"/>
        <end position="178"/>
    </location>
</feature>
<name>A0A7W0CMC2_9ACTN</name>
<proteinExistence type="predicted"/>
<sequence length="192" mass="21820">MTATLPRATVLADGVVRLEPLSENHVPDLFEAGGGDDEVWRWLRPTPHTKEDLTTLARRLVDGPEYTPFAVVHDGRAIGWTSYVNVPGYALSVEIGFTWYGRAYWRTAVNTACKILLIDHAFDAHDYNRVVLKTDHLNTRSQQAIARLGAVHEGTLRRHRVRPDGTWRDSVYFGILREEWPAHRARLVGGRR</sequence>
<dbReference type="Gene3D" id="3.40.630.30">
    <property type="match status" value="1"/>
</dbReference>
<dbReference type="PANTHER" id="PTHR43610:SF1">
    <property type="entry name" value="N-ACETYLTRANSFERASE DOMAIN-CONTAINING PROTEIN"/>
    <property type="match status" value="1"/>
</dbReference>
<evidence type="ECO:0000313" key="3">
    <source>
        <dbReference type="Proteomes" id="UP000530928"/>
    </source>
</evidence>
<dbReference type="SUPFAM" id="SSF55729">
    <property type="entry name" value="Acyl-CoA N-acyltransferases (Nat)"/>
    <property type="match status" value="1"/>
</dbReference>
<reference evidence="2 3" key="1">
    <citation type="submission" date="2020-07" db="EMBL/GenBank/DDBJ databases">
        <title>Genomic Encyclopedia of Type Strains, Phase IV (KMG-IV): sequencing the most valuable type-strain genomes for metagenomic binning, comparative biology and taxonomic classification.</title>
        <authorList>
            <person name="Goeker M."/>
        </authorList>
    </citation>
    <scope>NUCLEOTIDE SEQUENCE [LARGE SCALE GENOMIC DNA]</scope>
    <source>
        <strain evidence="2 3">DSM 45533</strain>
    </source>
</reference>
<keyword evidence="2" id="KW-0808">Transferase</keyword>
<keyword evidence="3" id="KW-1185">Reference proteome</keyword>
<dbReference type="PANTHER" id="PTHR43610">
    <property type="entry name" value="BLL6696 PROTEIN"/>
    <property type="match status" value="1"/>
</dbReference>
<organism evidence="2 3">
    <name type="scientific">Nonomuraea soli</name>
    <dbReference type="NCBI Taxonomy" id="1032476"/>
    <lineage>
        <taxon>Bacteria</taxon>
        <taxon>Bacillati</taxon>
        <taxon>Actinomycetota</taxon>
        <taxon>Actinomycetes</taxon>
        <taxon>Streptosporangiales</taxon>
        <taxon>Streptosporangiaceae</taxon>
        <taxon>Nonomuraea</taxon>
    </lineage>
</organism>
<dbReference type="GO" id="GO:0016747">
    <property type="term" value="F:acyltransferase activity, transferring groups other than amino-acyl groups"/>
    <property type="evidence" value="ECO:0007669"/>
    <property type="project" value="InterPro"/>
</dbReference>
<evidence type="ECO:0000259" key="1">
    <source>
        <dbReference type="PROSITE" id="PS51186"/>
    </source>
</evidence>
<dbReference type="EMBL" id="JACDUR010000005">
    <property type="protein sequence ID" value="MBA2893817.1"/>
    <property type="molecule type" value="Genomic_DNA"/>
</dbReference>
<protein>
    <submittedName>
        <fullName evidence="2">RimJ/RimL family protein N-acetyltransferase</fullName>
    </submittedName>
</protein>
<dbReference type="InterPro" id="IPR000182">
    <property type="entry name" value="GNAT_dom"/>
</dbReference>